<reference evidence="4" key="2">
    <citation type="journal article" date="2023" name="MicrobiologyOpen">
        <title>Genomics of the tumorigenes clade of the family Rhizobiaceae and description of Rhizobium rhododendri sp. nov.</title>
        <authorList>
            <person name="Kuzmanovic N."/>
            <person name="diCenzo G.C."/>
            <person name="Bunk B."/>
            <person name="Sproeer C."/>
            <person name="Fruehling A."/>
            <person name="Neumann-Schaal M."/>
            <person name="Overmann J."/>
            <person name="Smalla K."/>
        </authorList>
    </citation>
    <scope>NUCLEOTIDE SEQUENCE [LARGE SCALE GENOMIC DNA]</scope>
    <source>
        <strain evidence="4">1078</strain>
    </source>
</reference>
<evidence type="ECO:0000313" key="3">
    <source>
        <dbReference type="EMBL" id="WFR96935.1"/>
    </source>
</evidence>
<dbReference type="GO" id="GO:0016779">
    <property type="term" value="F:nucleotidyltransferase activity"/>
    <property type="evidence" value="ECO:0007669"/>
    <property type="project" value="UniProtKB-ARBA"/>
</dbReference>
<name>A0AAF1K6X5_9HYPH</name>
<organism evidence="3 4">
    <name type="scientific">Rhizobium tumorigenes</name>
    <dbReference type="NCBI Taxonomy" id="2041385"/>
    <lineage>
        <taxon>Bacteria</taxon>
        <taxon>Pseudomonadati</taxon>
        <taxon>Pseudomonadota</taxon>
        <taxon>Alphaproteobacteria</taxon>
        <taxon>Hyphomicrobiales</taxon>
        <taxon>Rhizobiaceae</taxon>
        <taxon>Rhizobium/Agrobacterium group</taxon>
        <taxon>Rhizobium</taxon>
    </lineage>
</organism>
<protein>
    <submittedName>
        <fullName evidence="3">Nucleotidyltransferase family protein</fullName>
    </submittedName>
</protein>
<dbReference type="PANTHER" id="PTHR43777">
    <property type="entry name" value="MOLYBDENUM COFACTOR CYTIDYLYLTRANSFERASE"/>
    <property type="match status" value="1"/>
</dbReference>
<dbReference type="CDD" id="cd04182">
    <property type="entry name" value="GT_2_like_f"/>
    <property type="match status" value="1"/>
</dbReference>
<evidence type="ECO:0000313" key="4">
    <source>
        <dbReference type="Proteomes" id="UP000249499"/>
    </source>
</evidence>
<accession>A0AAF1K6X5</accession>
<gene>
    <name evidence="3" type="ORF">PR017_07430</name>
</gene>
<evidence type="ECO:0000256" key="1">
    <source>
        <dbReference type="ARBA" id="ARBA00022842"/>
    </source>
</evidence>
<dbReference type="InterPro" id="IPR025877">
    <property type="entry name" value="MobA-like_NTP_Trfase"/>
</dbReference>
<dbReference type="KEGG" id="rtu:PR017_07430"/>
<dbReference type="Pfam" id="PF12804">
    <property type="entry name" value="NTP_transf_3"/>
    <property type="match status" value="1"/>
</dbReference>
<dbReference type="Gene3D" id="3.90.550.10">
    <property type="entry name" value="Spore Coat Polysaccharide Biosynthesis Protein SpsA, Chain A"/>
    <property type="match status" value="1"/>
</dbReference>
<keyword evidence="4" id="KW-1185">Reference proteome</keyword>
<keyword evidence="1" id="KW-0460">Magnesium</keyword>
<dbReference type="AlphaFoldDB" id="A0AAF1K6X5"/>
<proteinExistence type="predicted"/>
<dbReference type="InterPro" id="IPR029044">
    <property type="entry name" value="Nucleotide-diphossugar_trans"/>
</dbReference>
<dbReference type="RefSeq" id="WP_111221895.1">
    <property type="nucleotide sequence ID" value="NZ_CP117255.1"/>
</dbReference>
<dbReference type="SUPFAM" id="SSF53448">
    <property type="entry name" value="Nucleotide-diphospho-sugar transferases"/>
    <property type="match status" value="1"/>
</dbReference>
<reference evidence="3 4" key="1">
    <citation type="journal article" date="2018" name="Sci. Rep.">
        <title>Rhizobium tumorigenes sp. nov., a novel plant tumorigenic bacterium isolated from cane gall tumors on thornless blackberry.</title>
        <authorList>
            <person name="Kuzmanovi N."/>
            <person name="Smalla K."/>
            <person name="Gronow S."/>
            <person name="PuBawska J."/>
        </authorList>
    </citation>
    <scope>NUCLEOTIDE SEQUENCE [LARGE SCALE GENOMIC DNA]</scope>
    <source>
        <strain evidence="3 4">1078</strain>
    </source>
</reference>
<dbReference type="EMBL" id="CP117255">
    <property type="protein sequence ID" value="WFR96935.1"/>
    <property type="molecule type" value="Genomic_DNA"/>
</dbReference>
<dbReference type="Proteomes" id="UP000249499">
    <property type="component" value="Chromosome"/>
</dbReference>
<evidence type="ECO:0000259" key="2">
    <source>
        <dbReference type="Pfam" id="PF12804"/>
    </source>
</evidence>
<feature type="domain" description="MobA-like NTP transferase" evidence="2">
    <location>
        <begin position="13"/>
        <end position="171"/>
    </location>
</feature>
<sequence length="205" mass="20790">MPGKIARYSVAIVVLAAGKASRMGGPHKLLATFDGIPLVTVMAQRACATGAPVFVVTGHRYLEITAALTGLDIQNVYNPEFESGMASSIVAGFGAASASGSVGVLVMQADMPAVETSDLMALIQAFQAARGEAIVRAVSDGKRGNPVILPISLRSAVMALRGDVGARGIIDGCGLPVVDVEIGPAAHLDVDTPDAVLAAGGILKE</sequence>
<dbReference type="PANTHER" id="PTHR43777:SF1">
    <property type="entry name" value="MOLYBDENUM COFACTOR CYTIDYLYLTRANSFERASE"/>
    <property type="match status" value="1"/>
</dbReference>